<dbReference type="Gene3D" id="3.90.550.20">
    <property type="match status" value="1"/>
</dbReference>
<keyword evidence="4" id="KW-1185">Reference proteome</keyword>
<comment type="similarity">
    <text evidence="1">Belongs to the glycosyltransferase 32 family.</text>
</comment>
<keyword evidence="2" id="KW-1133">Transmembrane helix</keyword>
<keyword evidence="2" id="KW-0812">Transmembrane</keyword>
<dbReference type="Pfam" id="PF04488">
    <property type="entry name" value="Gly_transf_sug"/>
    <property type="match status" value="1"/>
</dbReference>
<dbReference type="InterPro" id="IPR039367">
    <property type="entry name" value="Och1-like"/>
</dbReference>
<evidence type="ECO:0000313" key="4">
    <source>
        <dbReference type="Proteomes" id="UP000307173"/>
    </source>
</evidence>
<evidence type="ECO:0008006" key="5">
    <source>
        <dbReference type="Google" id="ProtNLM"/>
    </source>
</evidence>
<dbReference type="AlphaFoldDB" id="A0A4T0X284"/>
<sequence>MYRRLGMHPARAEFGHNAPEKIKKLFHKMLGILITFRLAIISVIFMYFICFLLFPSHVITSQLELLGVNSIYSSQNDTKVFSFFKESAPKLNKQSLSTIEKRLNFYFPYDSDCKIENNIWQLWEHRADHKNFPKQCFPFMEQWRLSNTESNHNLITIKEAEAQIFNYFSVDMPEIVEAYQSLPDIRLKFEFLKYLLIYTSGGVYADIDTLNIIPVKHWYESSLKPSRLMVGVNIDYNDVSWDVLYNRRLSFSTKVFRAKAHHPFFAKLIARIVYSIFNSQNEIKSINWDKAFQNVDSNGEPLIQFISESIFTDTLFSYFNALKDPVVHRVARTEKDLLPEQIYGPETNEMFSYKLFTLAKGPTQVDDVVVMPQRTFRGPSNSVHKGVNNKDSIDKEILALQKESYFYVKSYNFLDLDLLVNEGS</sequence>
<organism evidence="3 4">
    <name type="scientific">Pichia inconspicua</name>
    <dbReference type="NCBI Taxonomy" id="52247"/>
    <lineage>
        <taxon>Eukaryota</taxon>
        <taxon>Fungi</taxon>
        <taxon>Dikarya</taxon>
        <taxon>Ascomycota</taxon>
        <taxon>Saccharomycotina</taxon>
        <taxon>Pichiomycetes</taxon>
        <taxon>Pichiales</taxon>
        <taxon>Pichiaceae</taxon>
        <taxon>Pichia</taxon>
    </lineage>
</organism>
<dbReference type="OrthoDB" id="409543at2759"/>
<dbReference type="GO" id="GO:0000009">
    <property type="term" value="F:alpha-1,6-mannosyltransferase activity"/>
    <property type="evidence" value="ECO:0007669"/>
    <property type="project" value="InterPro"/>
</dbReference>
<dbReference type="SUPFAM" id="SSF53448">
    <property type="entry name" value="Nucleotide-diphospho-sugar transferases"/>
    <property type="match status" value="1"/>
</dbReference>
<dbReference type="STRING" id="52247.A0A4T0X284"/>
<name>A0A4T0X284_9ASCO</name>
<dbReference type="Proteomes" id="UP000307173">
    <property type="component" value="Unassembled WGS sequence"/>
</dbReference>
<evidence type="ECO:0000313" key="3">
    <source>
        <dbReference type="EMBL" id="TID29290.1"/>
    </source>
</evidence>
<reference evidence="3 4" key="1">
    <citation type="journal article" date="2019" name="Front. Genet.">
        <title>Whole-Genome Sequencing of the Opportunistic Yeast Pathogen Candida inconspicua Uncovers Its Hybrid Origin.</title>
        <authorList>
            <person name="Mixao V."/>
            <person name="Hansen A.P."/>
            <person name="Saus E."/>
            <person name="Boekhout T."/>
            <person name="Lass-Florl C."/>
            <person name="Gabaldon T."/>
        </authorList>
    </citation>
    <scope>NUCLEOTIDE SEQUENCE [LARGE SCALE GENOMIC DNA]</scope>
    <source>
        <strain evidence="3 4">CBS 180</strain>
    </source>
</reference>
<protein>
    <recommendedName>
        <fullName evidence="5">Glycosyltransferase family 32 protein</fullName>
    </recommendedName>
</protein>
<proteinExistence type="inferred from homology"/>
<gene>
    <name evidence="3" type="ORF">CANINC_002086</name>
</gene>
<dbReference type="InterPro" id="IPR007577">
    <property type="entry name" value="GlycoTrfase_DXD_sugar-bd_CS"/>
</dbReference>
<dbReference type="EMBL" id="SELW01000326">
    <property type="protein sequence ID" value="TID29290.1"/>
    <property type="molecule type" value="Genomic_DNA"/>
</dbReference>
<comment type="caution">
    <text evidence="3">The sequence shown here is derived from an EMBL/GenBank/DDBJ whole genome shotgun (WGS) entry which is preliminary data.</text>
</comment>
<dbReference type="PANTHER" id="PTHR31834:SF9">
    <property type="entry name" value="INITIATION-SPECIFIC ALPHA-1,6-MANNOSYLTRANSFERASE"/>
    <property type="match status" value="1"/>
</dbReference>
<evidence type="ECO:0000256" key="1">
    <source>
        <dbReference type="ARBA" id="ARBA00009003"/>
    </source>
</evidence>
<feature type="transmembrane region" description="Helical" evidence="2">
    <location>
        <begin position="30"/>
        <end position="54"/>
    </location>
</feature>
<dbReference type="InterPro" id="IPR029044">
    <property type="entry name" value="Nucleotide-diphossugar_trans"/>
</dbReference>
<dbReference type="GO" id="GO:0000136">
    <property type="term" value="C:mannan polymerase complex"/>
    <property type="evidence" value="ECO:0007669"/>
    <property type="project" value="TreeGrafter"/>
</dbReference>
<evidence type="ECO:0000256" key="2">
    <source>
        <dbReference type="SAM" id="Phobius"/>
    </source>
</evidence>
<dbReference type="GO" id="GO:0006487">
    <property type="term" value="P:protein N-linked glycosylation"/>
    <property type="evidence" value="ECO:0007669"/>
    <property type="project" value="TreeGrafter"/>
</dbReference>
<keyword evidence="2" id="KW-0472">Membrane</keyword>
<dbReference type="PANTHER" id="PTHR31834">
    <property type="entry name" value="INITIATION-SPECIFIC ALPHA-1,6-MANNOSYLTRANSFERASE"/>
    <property type="match status" value="1"/>
</dbReference>
<accession>A0A4T0X284</accession>